<reference evidence="2" key="2">
    <citation type="submission" date="2022-09" db="EMBL/GenBank/DDBJ databases">
        <title>Genome-inferred correspondence between phylogeny and metabolic traits in the wild Drosophila gut microbiome.</title>
        <authorList>
            <person name="Bueno E."/>
            <person name="Blow F."/>
            <person name="Douglas A.E."/>
        </authorList>
    </citation>
    <scope>NUCLEOTIDE SEQUENCE</scope>
    <source>
        <strain evidence="2">Dm-2019-70</strain>
    </source>
</reference>
<evidence type="ECO:0000313" key="3">
    <source>
        <dbReference type="Proteomes" id="UP000676478"/>
    </source>
</evidence>
<comment type="function">
    <text evidence="1">Bifunctional serine/threonine kinase and phosphorylase involved in the regulation of the pyruvate, phosphate dikinase (PPDK) by catalyzing its phosphorylation/dephosphorylation.</text>
</comment>
<dbReference type="InterPro" id="IPR005177">
    <property type="entry name" value="Kinase-pyrophosphorylase"/>
</dbReference>
<dbReference type="GO" id="GO:0005524">
    <property type="term" value="F:ATP binding"/>
    <property type="evidence" value="ECO:0007669"/>
    <property type="project" value="InterPro"/>
</dbReference>
<dbReference type="InterPro" id="IPR026565">
    <property type="entry name" value="PPDK_reg"/>
</dbReference>
<feature type="binding site" evidence="1">
    <location>
        <begin position="149"/>
        <end position="156"/>
    </location>
    <ligand>
        <name>ADP</name>
        <dbReference type="ChEBI" id="CHEBI:456216"/>
    </ligand>
</feature>
<dbReference type="PANTHER" id="PTHR31756:SF3">
    <property type="entry name" value="PYRUVATE, PHOSPHATE DIKINASE REGULATORY PROTEIN 1, CHLOROPLASTIC"/>
    <property type="match status" value="1"/>
</dbReference>
<reference evidence="2" key="1">
    <citation type="submission" date="2020-12" db="EMBL/GenBank/DDBJ databases">
        <authorList>
            <person name="Mcmullen J.G."/>
        </authorList>
    </citation>
    <scope>NUCLEOTIDE SEQUENCE</scope>
    <source>
        <strain evidence="2">Dm-2019-70</strain>
    </source>
</reference>
<dbReference type="AlphaFoldDB" id="A0A0C1PXR5"/>
<comment type="similarity">
    <text evidence="1">Belongs to the pyruvate, phosphate/water dikinase regulatory protein family. PDRP subfamily.</text>
</comment>
<accession>A0A0C1PXR5</accession>
<dbReference type="HAMAP" id="MF_00921">
    <property type="entry name" value="PDRP"/>
    <property type="match status" value="1"/>
</dbReference>
<comment type="catalytic activity">
    <reaction evidence="1">
        <text>N(tele)-phospho-L-histidyl/O-phospho-L-threonyl-[pyruvate, phosphate dikinase] + phosphate + H(+) = N(tele)-phospho-L-histidyl/L-threonyl-[pyruvate, phosphate dikinase] + diphosphate</text>
        <dbReference type="Rhea" id="RHEA:43696"/>
        <dbReference type="Rhea" id="RHEA-COMP:10650"/>
        <dbReference type="Rhea" id="RHEA-COMP:10651"/>
        <dbReference type="ChEBI" id="CHEBI:15378"/>
        <dbReference type="ChEBI" id="CHEBI:30013"/>
        <dbReference type="ChEBI" id="CHEBI:33019"/>
        <dbReference type="ChEBI" id="CHEBI:43474"/>
        <dbReference type="ChEBI" id="CHEBI:61977"/>
        <dbReference type="ChEBI" id="CHEBI:83586"/>
        <dbReference type="EC" id="2.7.4.27"/>
    </reaction>
</comment>
<comment type="caution">
    <text evidence="2">The sequence shown here is derived from an EMBL/GenBank/DDBJ whole genome shotgun (WGS) entry which is preliminary data.</text>
</comment>
<dbReference type="GO" id="GO:0043531">
    <property type="term" value="F:ADP binding"/>
    <property type="evidence" value="ECO:0007669"/>
    <property type="project" value="UniProtKB-UniRule"/>
</dbReference>
<proteinExistence type="inferred from homology"/>
<keyword evidence="1" id="KW-0723">Serine/threonine-protein kinase</keyword>
<dbReference type="GO" id="GO:0016776">
    <property type="term" value="F:phosphotransferase activity, phosphate group as acceptor"/>
    <property type="evidence" value="ECO:0007669"/>
    <property type="project" value="UniProtKB-UniRule"/>
</dbReference>
<dbReference type="EMBL" id="JAERKF010000013">
    <property type="protein sequence ID" value="MBS1011256.1"/>
    <property type="molecule type" value="Genomic_DNA"/>
</dbReference>
<keyword evidence="1" id="KW-0808">Transferase</keyword>
<keyword evidence="1 2" id="KW-0418">Kinase</keyword>
<comment type="catalytic activity">
    <reaction evidence="1">
        <text>N(tele)-phospho-L-histidyl/L-threonyl-[pyruvate, phosphate dikinase] + ADP = N(tele)-phospho-L-histidyl/O-phospho-L-threonyl-[pyruvate, phosphate dikinase] + AMP + H(+)</text>
        <dbReference type="Rhea" id="RHEA:43692"/>
        <dbReference type="Rhea" id="RHEA-COMP:10650"/>
        <dbReference type="Rhea" id="RHEA-COMP:10651"/>
        <dbReference type="ChEBI" id="CHEBI:15378"/>
        <dbReference type="ChEBI" id="CHEBI:30013"/>
        <dbReference type="ChEBI" id="CHEBI:61977"/>
        <dbReference type="ChEBI" id="CHEBI:83586"/>
        <dbReference type="ChEBI" id="CHEBI:456215"/>
        <dbReference type="ChEBI" id="CHEBI:456216"/>
        <dbReference type="EC" id="2.7.11.32"/>
    </reaction>
</comment>
<keyword evidence="1" id="KW-0547">Nucleotide-binding</keyword>
<name>A0A0C1PXR5_LEVBR</name>
<dbReference type="RefSeq" id="WP_024525192.1">
    <property type="nucleotide sequence ID" value="NZ_CAKMAP010000002.1"/>
</dbReference>
<gene>
    <name evidence="2" type="ORF">JK167_10475</name>
</gene>
<dbReference type="NCBIfam" id="NF003742">
    <property type="entry name" value="PRK05339.1"/>
    <property type="match status" value="1"/>
</dbReference>
<dbReference type="Pfam" id="PF03618">
    <property type="entry name" value="Kinase-PPPase"/>
    <property type="match status" value="1"/>
</dbReference>
<dbReference type="PANTHER" id="PTHR31756">
    <property type="entry name" value="PYRUVATE, PHOSPHATE DIKINASE REGULATORY PROTEIN 1, CHLOROPLASTIC"/>
    <property type="match status" value="1"/>
</dbReference>
<evidence type="ECO:0000313" key="2">
    <source>
        <dbReference type="EMBL" id="MBS1011256.1"/>
    </source>
</evidence>
<sequence>MQQMTIFVISDSSGETALTVAQTAVSQYPTIQVSYQRFPFIQTDSILDGILNLAKKQRAMIFHTLVSPKLSQHVREFAATNHLQQFDCIQPAMDVMHQATGLEPEGVPGLVHNLNDTYFDRIAAMEFAVTYDDGKDPTGLLKADIVILGVSRTSKTPLSLFLANRNLRVANLPLSPKTQLPDELWQVDPKRIFGLTNRPEILRKIRQERMLSYGLPADSAYSDTAKITEELAYAQKLYKKIGCLVIDVSNKSIEETATLIMESVDYDLIPHSLED</sequence>
<dbReference type="GO" id="GO:0004674">
    <property type="term" value="F:protein serine/threonine kinase activity"/>
    <property type="evidence" value="ECO:0007669"/>
    <property type="project" value="UniProtKB-UniRule"/>
</dbReference>
<dbReference type="EC" id="2.7.4.27" evidence="1"/>
<dbReference type="OrthoDB" id="9782201at2"/>
<protein>
    <recommendedName>
        <fullName evidence="1">Putative pyruvate, phosphate dikinase regulatory protein</fullName>
        <shortName evidence="1">PPDK regulatory protein</shortName>
        <ecNumber evidence="1">2.7.11.32</ecNumber>
        <ecNumber evidence="1">2.7.4.27</ecNumber>
    </recommendedName>
</protein>
<dbReference type="Proteomes" id="UP000676478">
    <property type="component" value="Unassembled WGS sequence"/>
</dbReference>
<dbReference type="EC" id="2.7.11.32" evidence="1"/>
<organism evidence="2 3">
    <name type="scientific">Levilactobacillus brevis</name>
    <name type="common">Lactobacillus brevis</name>
    <dbReference type="NCBI Taxonomy" id="1580"/>
    <lineage>
        <taxon>Bacteria</taxon>
        <taxon>Bacillati</taxon>
        <taxon>Bacillota</taxon>
        <taxon>Bacilli</taxon>
        <taxon>Lactobacillales</taxon>
        <taxon>Lactobacillaceae</taxon>
        <taxon>Levilactobacillus</taxon>
    </lineage>
</organism>
<evidence type="ECO:0000256" key="1">
    <source>
        <dbReference type="HAMAP-Rule" id="MF_00921"/>
    </source>
</evidence>